<proteinExistence type="predicted"/>
<evidence type="ECO:0000313" key="3">
    <source>
        <dbReference type="Proteomes" id="UP000596661"/>
    </source>
</evidence>
<dbReference type="Pfam" id="PF13966">
    <property type="entry name" value="zf-RVT"/>
    <property type="match status" value="1"/>
</dbReference>
<evidence type="ECO:0000259" key="1">
    <source>
        <dbReference type="Pfam" id="PF13966"/>
    </source>
</evidence>
<reference evidence="2" key="2">
    <citation type="submission" date="2021-03" db="UniProtKB">
        <authorList>
            <consortium name="EnsemblPlants"/>
        </authorList>
    </citation>
    <scope>IDENTIFICATION</scope>
</reference>
<feature type="domain" description="Reverse transcriptase zinc-binding" evidence="1">
    <location>
        <begin position="92"/>
        <end position="181"/>
    </location>
</feature>
<reference evidence="2" key="1">
    <citation type="submission" date="2018-11" db="EMBL/GenBank/DDBJ databases">
        <authorList>
            <person name="Grassa J C."/>
        </authorList>
    </citation>
    <scope>NUCLEOTIDE SEQUENCE [LARGE SCALE GENOMIC DNA]</scope>
</reference>
<name>A0A803NQ36_CANSA</name>
<dbReference type="Gramene" id="evm.model.01.648">
    <property type="protein sequence ID" value="cds.evm.model.01.648"/>
    <property type="gene ID" value="evm.TU.01.648"/>
</dbReference>
<dbReference type="Proteomes" id="UP000596661">
    <property type="component" value="Chromosome 1"/>
</dbReference>
<evidence type="ECO:0000313" key="2">
    <source>
        <dbReference type="EnsemblPlants" id="cds.evm.model.01.648"/>
    </source>
</evidence>
<dbReference type="AlphaFoldDB" id="A0A803NQ36"/>
<keyword evidence="3" id="KW-1185">Reference proteome</keyword>
<dbReference type="EMBL" id="UZAU01000018">
    <property type="status" value="NOT_ANNOTATED_CDS"/>
    <property type="molecule type" value="Genomic_DNA"/>
</dbReference>
<organism evidence="2 3">
    <name type="scientific">Cannabis sativa</name>
    <name type="common">Hemp</name>
    <name type="synonym">Marijuana</name>
    <dbReference type="NCBI Taxonomy" id="3483"/>
    <lineage>
        <taxon>Eukaryota</taxon>
        <taxon>Viridiplantae</taxon>
        <taxon>Streptophyta</taxon>
        <taxon>Embryophyta</taxon>
        <taxon>Tracheophyta</taxon>
        <taxon>Spermatophyta</taxon>
        <taxon>Magnoliopsida</taxon>
        <taxon>eudicotyledons</taxon>
        <taxon>Gunneridae</taxon>
        <taxon>Pentapetalae</taxon>
        <taxon>rosids</taxon>
        <taxon>fabids</taxon>
        <taxon>Rosales</taxon>
        <taxon>Cannabaceae</taxon>
        <taxon>Cannabis</taxon>
    </lineage>
</organism>
<dbReference type="InterPro" id="IPR026960">
    <property type="entry name" value="RVT-Znf"/>
</dbReference>
<accession>A0A803NQ36</accession>
<dbReference type="EnsemblPlants" id="evm.model.01.648">
    <property type="protein sequence ID" value="cds.evm.model.01.648"/>
    <property type="gene ID" value="evm.TU.01.648"/>
</dbReference>
<protein>
    <recommendedName>
        <fullName evidence="1">Reverse transcriptase zinc-binding domain-containing protein</fullName>
    </recommendedName>
</protein>
<sequence length="256" mass="28527">MKQGLLWKVGNGNTIRTIEDHWLPDFRIKSYSSPPPSESTHSLFISPSRAWDSLKLHQFFDDQLVDSILNVPISGNNCQDDLFWSKNNSGLFSVKIAYHLTLTSRNIPSSSSFSQSKHFWSRIWSSSAPPKLVRHLVWRVLSSSIPAASSLFHRRVIPSPICPICHMKWKTGNMLYLNAQVYSPPTGCWKINTDAGISNTAKKHSLGIVVRDDCDNIKAGLIVLIVGLVPPEVAEAKAILTALSWLQATKLPVTVL</sequence>